<keyword evidence="3 9" id="KW-1133">Transmembrane helix</keyword>
<evidence type="ECO:0000313" key="11">
    <source>
        <dbReference type="EMBL" id="AAK57078.1"/>
    </source>
</evidence>
<feature type="transmembrane region" description="Helical" evidence="9">
    <location>
        <begin position="206"/>
        <end position="233"/>
    </location>
</feature>
<feature type="transmembrane region" description="Helical" evidence="9">
    <location>
        <begin position="39"/>
        <end position="61"/>
    </location>
</feature>
<organismHost>
    <name type="scientific">Tupaia belangeri</name>
    <name type="common">Common tree shrew</name>
    <name type="synonym">Tupaia glis belangeri</name>
    <dbReference type="NCBI Taxonomy" id="37347"/>
</organismHost>
<dbReference type="Pfam" id="PF00001">
    <property type="entry name" value="7tm_1"/>
    <property type="match status" value="1"/>
</dbReference>
<evidence type="ECO:0000256" key="6">
    <source>
        <dbReference type="ARBA" id="ARBA00023170"/>
    </source>
</evidence>
<evidence type="ECO:0000256" key="3">
    <source>
        <dbReference type="ARBA" id="ARBA00022989"/>
    </source>
</evidence>
<dbReference type="SUPFAM" id="SSF81321">
    <property type="entry name" value="Family A G protein-coupled receptor-like"/>
    <property type="match status" value="1"/>
</dbReference>
<feature type="transmembrane region" description="Helical" evidence="9">
    <location>
        <begin position="73"/>
        <end position="99"/>
    </location>
</feature>
<dbReference type="EMBL" id="AF281817">
    <property type="protein sequence ID" value="AAK57078.1"/>
    <property type="molecule type" value="Genomic_DNA"/>
</dbReference>
<evidence type="ECO:0000256" key="1">
    <source>
        <dbReference type="ARBA" id="ARBA00004370"/>
    </source>
</evidence>
<dbReference type="Proteomes" id="UP000137095">
    <property type="component" value="Segment"/>
</dbReference>
<evidence type="ECO:0000256" key="5">
    <source>
        <dbReference type="ARBA" id="ARBA00023136"/>
    </source>
</evidence>
<dbReference type="GeneID" id="921241"/>
<feature type="transmembrane region" description="Helical" evidence="9">
    <location>
        <begin position="245"/>
        <end position="268"/>
    </location>
</feature>
<dbReference type="PRINTS" id="PR00237">
    <property type="entry name" value="GPCRRHODOPSN"/>
</dbReference>
<dbReference type="OrthoDB" id="15216at10239"/>
<dbReference type="GO" id="GO:0006955">
    <property type="term" value="P:immune response"/>
    <property type="evidence" value="ECO:0007669"/>
    <property type="project" value="TreeGrafter"/>
</dbReference>
<dbReference type="GO" id="GO:0019722">
    <property type="term" value="P:calcium-mediated signaling"/>
    <property type="evidence" value="ECO:0007669"/>
    <property type="project" value="TreeGrafter"/>
</dbReference>
<evidence type="ECO:0000256" key="2">
    <source>
        <dbReference type="ARBA" id="ARBA00022692"/>
    </source>
</evidence>
<keyword evidence="12" id="KW-1185">Reference proteome</keyword>
<evidence type="ECO:0000259" key="10">
    <source>
        <dbReference type="PROSITE" id="PS50262"/>
    </source>
</evidence>
<dbReference type="RefSeq" id="NP_116383.1">
    <property type="nucleotide sequence ID" value="NC_002794.1"/>
</dbReference>
<dbReference type="InterPro" id="IPR017452">
    <property type="entry name" value="GPCR_Rhodpsn_7TM"/>
</dbReference>
<keyword evidence="2 8" id="KW-0812">Transmembrane</keyword>
<dbReference type="PROSITE" id="PS00237">
    <property type="entry name" value="G_PROTEIN_RECEP_F1_1"/>
    <property type="match status" value="1"/>
</dbReference>
<protein>
    <submittedName>
        <fullName evidence="11">T33</fullName>
    </submittedName>
</protein>
<keyword evidence="6 8" id="KW-0675">Receptor</keyword>
<dbReference type="CDD" id="cd00637">
    <property type="entry name" value="7tm_classA_rhodopsin-like"/>
    <property type="match status" value="1"/>
</dbReference>
<keyword evidence="7 8" id="KW-0807">Transducer</keyword>
<accession>Q91TQ9</accession>
<name>Q91TQ9_TUHV1</name>
<reference evidence="11 12" key="1">
    <citation type="journal article" date="2001" name="J. Virol.">
        <title>Analysis and characterization of the complete genome of tupaia (tree shrew) herpesvirus.</title>
        <authorList>
            <person name="Bahr U."/>
            <person name="Darai G."/>
        </authorList>
    </citation>
    <scope>NUCLEOTIDE SEQUENCE [LARGE SCALE GENOMIC DNA]</scope>
    <source>
        <strain evidence="11">2</strain>
    </source>
</reference>
<keyword evidence="4 8" id="KW-0297">G-protein coupled receptor</keyword>
<dbReference type="GO" id="GO:0019957">
    <property type="term" value="F:C-C chemokine binding"/>
    <property type="evidence" value="ECO:0007669"/>
    <property type="project" value="TreeGrafter"/>
</dbReference>
<feature type="transmembrane region" description="Helical" evidence="9">
    <location>
        <begin position="111"/>
        <end position="129"/>
    </location>
</feature>
<comment type="similarity">
    <text evidence="8">Belongs to the G-protein coupled receptor 1 family.</text>
</comment>
<organism evidence="11 12">
    <name type="scientific">Tupaiid herpesvirus 1 (strain 1)</name>
    <name type="common">TuHV-1</name>
    <name type="synonym">Herpesvirus tupaia (strain 1)</name>
    <dbReference type="NCBI Taxonomy" id="10397"/>
    <lineage>
        <taxon>Viruses</taxon>
        <taxon>Duplodnaviria</taxon>
        <taxon>Heunggongvirae</taxon>
        <taxon>Peploviricota</taxon>
        <taxon>Herviviricetes</taxon>
        <taxon>Herpesvirales</taxon>
        <taxon>Orthoherpesviridae</taxon>
        <taxon>Betaherpesvirinae</taxon>
        <taxon>Quwivirus</taxon>
        <taxon>Quwivirus tupaiidbeta1</taxon>
    </lineage>
</organism>
<evidence type="ECO:0000256" key="9">
    <source>
        <dbReference type="SAM" id="Phobius"/>
    </source>
</evidence>
<dbReference type="KEGG" id="vg:921241"/>
<dbReference type="GO" id="GO:0060326">
    <property type="term" value="P:cell chemotaxis"/>
    <property type="evidence" value="ECO:0007669"/>
    <property type="project" value="TreeGrafter"/>
</dbReference>
<dbReference type="PANTHER" id="PTHR10489:SF735">
    <property type="entry name" value="C-C CHEMOKINE RECEPTOR TYPE 10"/>
    <property type="match status" value="1"/>
</dbReference>
<evidence type="ECO:0000256" key="7">
    <source>
        <dbReference type="ARBA" id="ARBA00023224"/>
    </source>
</evidence>
<dbReference type="Gene3D" id="1.20.1070.10">
    <property type="entry name" value="Rhodopsin 7-helix transmembrane proteins"/>
    <property type="match status" value="1"/>
</dbReference>
<sequence length="365" mass="41065">MDVLLARDEYVGDDSFLHVNDSCVPSDGLRLARITETCINLLVISVGLPLNLLVFVVQVLANRVNPFSTPALYMTNLCLANLLTVGVLPFLILSNWGYLSGTAGGCKFASLLYYTSCTVGFATVALISVDRYRVIHRRKQNSSRRIYHRTYLILGLTWFIAMCCSAPAPIYTTVLAHDDLPIGARGHETCIIFFAHDLVKPVLGTFKVLLCLVWGLAPVTMMTWFYLVFYRTLRQVSYRKRSRTLMFICILLLCFLLLQTPFVAVMAFDSYALLSWDVECENTNYRDAVSVIARVVPNLHCLANPVLYAFLGNDFLKKFGQFRRGELFSRKAFAQARQANPSAASQHATVGAHRQTIRRGQHLIE</sequence>
<proteinExistence type="inferred from homology"/>
<dbReference type="GO" id="GO:0016493">
    <property type="term" value="F:C-C chemokine receptor activity"/>
    <property type="evidence" value="ECO:0007669"/>
    <property type="project" value="TreeGrafter"/>
</dbReference>
<keyword evidence="5 9" id="KW-0472">Membrane</keyword>
<dbReference type="InterPro" id="IPR050119">
    <property type="entry name" value="CCR1-9-like"/>
</dbReference>
<dbReference type="GO" id="GO:0007204">
    <property type="term" value="P:positive regulation of cytosolic calcium ion concentration"/>
    <property type="evidence" value="ECO:0007669"/>
    <property type="project" value="TreeGrafter"/>
</dbReference>
<evidence type="ECO:0000313" key="12">
    <source>
        <dbReference type="Proteomes" id="UP000137095"/>
    </source>
</evidence>
<comment type="subcellular location">
    <subcellularLocation>
        <location evidence="1">Membrane</location>
    </subcellularLocation>
</comment>
<evidence type="ECO:0000256" key="4">
    <source>
        <dbReference type="ARBA" id="ARBA00023040"/>
    </source>
</evidence>
<feature type="transmembrane region" description="Helical" evidence="9">
    <location>
        <begin position="150"/>
        <end position="171"/>
    </location>
</feature>
<feature type="domain" description="G-protein coupled receptors family 1 profile" evidence="10">
    <location>
        <begin position="50"/>
        <end position="308"/>
    </location>
</feature>
<dbReference type="PROSITE" id="PS50262">
    <property type="entry name" value="G_PROTEIN_RECEP_F1_2"/>
    <property type="match status" value="1"/>
</dbReference>
<dbReference type="GO" id="GO:0016020">
    <property type="term" value="C:membrane"/>
    <property type="evidence" value="ECO:0007669"/>
    <property type="project" value="UniProtKB-SubCell"/>
</dbReference>
<dbReference type="PANTHER" id="PTHR10489">
    <property type="entry name" value="CELL ADHESION MOLECULE"/>
    <property type="match status" value="1"/>
</dbReference>
<dbReference type="InterPro" id="IPR000276">
    <property type="entry name" value="GPCR_Rhodpsn"/>
</dbReference>
<evidence type="ECO:0000256" key="8">
    <source>
        <dbReference type="RuleBase" id="RU000688"/>
    </source>
</evidence>